<keyword evidence="1" id="KW-1133">Transmembrane helix</keyword>
<accession>A0A1Q9EB80</accession>
<dbReference type="Proteomes" id="UP000186817">
    <property type="component" value="Unassembled WGS sequence"/>
</dbReference>
<evidence type="ECO:0000313" key="2">
    <source>
        <dbReference type="EMBL" id="OLQ04686.1"/>
    </source>
</evidence>
<feature type="transmembrane region" description="Helical" evidence="1">
    <location>
        <begin position="209"/>
        <end position="228"/>
    </location>
</feature>
<dbReference type="AlphaFoldDB" id="A0A1Q9EB80"/>
<evidence type="ECO:0000313" key="3">
    <source>
        <dbReference type="Proteomes" id="UP000186817"/>
    </source>
</evidence>
<dbReference type="OMA" id="FRADSEC"/>
<dbReference type="OrthoDB" id="442160at2759"/>
<evidence type="ECO:0000256" key="1">
    <source>
        <dbReference type="SAM" id="Phobius"/>
    </source>
</evidence>
<feature type="transmembrane region" description="Helical" evidence="1">
    <location>
        <begin position="356"/>
        <end position="375"/>
    </location>
</feature>
<reference evidence="2 3" key="1">
    <citation type="submission" date="2016-02" db="EMBL/GenBank/DDBJ databases">
        <title>Genome analysis of coral dinoflagellate symbionts highlights evolutionary adaptations to a symbiotic lifestyle.</title>
        <authorList>
            <person name="Aranda M."/>
            <person name="Li Y."/>
            <person name="Liew Y.J."/>
            <person name="Baumgarten S."/>
            <person name="Simakov O."/>
            <person name="Wilson M."/>
            <person name="Piel J."/>
            <person name="Ashoor H."/>
            <person name="Bougouffa S."/>
            <person name="Bajic V.B."/>
            <person name="Ryu T."/>
            <person name="Ravasi T."/>
            <person name="Bayer T."/>
            <person name="Micklem G."/>
            <person name="Kim H."/>
            <person name="Bhak J."/>
            <person name="Lajeunesse T.C."/>
            <person name="Voolstra C.R."/>
        </authorList>
    </citation>
    <scope>NUCLEOTIDE SEQUENCE [LARGE SCALE GENOMIC DNA]</scope>
    <source>
        <strain evidence="2 3">CCMP2467</strain>
    </source>
</reference>
<name>A0A1Q9EB80_SYMMI</name>
<feature type="transmembrane region" description="Helical" evidence="1">
    <location>
        <begin position="410"/>
        <end position="430"/>
    </location>
</feature>
<gene>
    <name evidence="2" type="ORF">AK812_SmicGene12202</name>
</gene>
<keyword evidence="3" id="KW-1185">Reference proteome</keyword>
<keyword evidence="1" id="KW-0812">Transmembrane</keyword>
<organism evidence="2 3">
    <name type="scientific">Symbiodinium microadriaticum</name>
    <name type="common">Dinoflagellate</name>
    <name type="synonym">Zooxanthella microadriatica</name>
    <dbReference type="NCBI Taxonomy" id="2951"/>
    <lineage>
        <taxon>Eukaryota</taxon>
        <taxon>Sar</taxon>
        <taxon>Alveolata</taxon>
        <taxon>Dinophyceae</taxon>
        <taxon>Suessiales</taxon>
        <taxon>Symbiodiniaceae</taxon>
        <taxon>Symbiodinium</taxon>
    </lineage>
</organism>
<proteinExistence type="predicted"/>
<dbReference type="EMBL" id="LSRX01000203">
    <property type="protein sequence ID" value="OLQ04686.1"/>
    <property type="molecule type" value="Genomic_DNA"/>
</dbReference>
<feature type="transmembrane region" description="Helical" evidence="1">
    <location>
        <begin position="267"/>
        <end position="290"/>
    </location>
</feature>
<feature type="transmembrane region" description="Helical" evidence="1">
    <location>
        <begin position="153"/>
        <end position="173"/>
    </location>
</feature>
<comment type="caution">
    <text evidence="2">The sequence shown here is derived from an EMBL/GenBank/DDBJ whole genome shotgun (WGS) entry which is preliminary data.</text>
</comment>
<feature type="transmembrane region" description="Helical" evidence="1">
    <location>
        <begin position="129"/>
        <end position="147"/>
    </location>
</feature>
<keyword evidence="1" id="KW-0472">Membrane</keyword>
<sequence length="500" mass="57173">MRTALRAHKNIVLLGETDEQNGKPVIDQLIARCPEDLKPIFNECVIIPYFADKDFMAVTFDKMARVLAEESHTVQDTTSSRNKGHELRYAQHDAEADSVVFPRMFVLYAAAVGMGLPGSKRPIRRYSTVVKWLLVLAFLLDILRFFLPEGPAFLDHLAVAQLVAMYPLVLFMGTQLQKLLRMSIIDEILENYINAPSDAQRLHKRVRRLTAVAAGLTVLLTIWGWIAYLPGSQFFFIPESQYYFDAVLHSGGDHVPVLGVMSFIHGVLWIFTLPLLLGWFCTSLIIMFVLQELCFMALATCYGELHPEIGHRGIETVAATPAAMNVKETDIFHFEEKYRGSWILYRKIQWRVAPHYYLFWTFQVGFLVWSLWSLGQGVDALPASDERVQRLQNHWNLVLRLAWFFGGSPWFGLPGWAMGLMPFTAVLYVWRMRTLTQRLFFTAPDLRVPFQNFVADLELFYQVLLIQATPQLFLVFATILLDYLFSEAGGAQICTDQEPA</sequence>
<protein>
    <submittedName>
        <fullName evidence="2">Uncharacterized protein</fullName>
    </submittedName>
</protein>